<accession>A0A8H4VZ95</accession>
<sequence>MCRSRQSRPGTTNAVIAGYVNLRPAASLVTKYIDPKKYVGVLHDLSFIFCCTPNIPSQRKLWFPSFNIKRLARIRSVEGVFAMSAMPEANIMILKDGHEAPRSCKFFSHDDVVSSREAIRYLSDLTENEYSSIQTQMPFAAIANKPPVLV</sequence>
<protein>
    <submittedName>
        <fullName evidence="1">Uncharacterized protein</fullName>
    </submittedName>
</protein>
<reference evidence="1 2" key="1">
    <citation type="submission" date="2020-03" db="EMBL/GenBank/DDBJ databases">
        <title>Draft Genome Sequence of Cudoniella acicularis.</title>
        <authorList>
            <person name="Buettner E."/>
            <person name="Kellner H."/>
        </authorList>
    </citation>
    <scope>NUCLEOTIDE SEQUENCE [LARGE SCALE GENOMIC DNA]</scope>
    <source>
        <strain evidence="1 2">DSM 108380</strain>
    </source>
</reference>
<proteinExistence type="predicted"/>
<dbReference type="Proteomes" id="UP000566819">
    <property type="component" value="Unassembled WGS sequence"/>
</dbReference>
<dbReference type="EMBL" id="JAAMPI010000889">
    <property type="protein sequence ID" value="KAF4627926.1"/>
    <property type="molecule type" value="Genomic_DNA"/>
</dbReference>
<evidence type="ECO:0000313" key="1">
    <source>
        <dbReference type="EMBL" id="KAF4627926.1"/>
    </source>
</evidence>
<organism evidence="1 2">
    <name type="scientific">Cudoniella acicularis</name>
    <dbReference type="NCBI Taxonomy" id="354080"/>
    <lineage>
        <taxon>Eukaryota</taxon>
        <taxon>Fungi</taxon>
        <taxon>Dikarya</taxon>
        <taxon>Ascomycota</taxon>
        <taxon>Pezizomycotina</taxon>
        <taxon>Leotiomycetes</taxon>
        <taxon>Helotiales</taxon>
        <taxon>Tricladiaceae</taxon>
        <taxon>Cudoniella</taxon>
    </lineage>
</organism>
<dbReference type="AlphaFoldDB" id="A0A8H4VZ95"/>
<comment type="caution">
    <text evidence="1">The sequence shown here is derived from an EMBL/GenBank/DDBJ whole genome shotgun (WGS) entry which is preliminary data.</text>
</comment>
<keyword evidence="2" id="KW-1185">Reference proteome</keyword>
<evidence type="ECO:0000313" key="2">
    <source>
        <dbReference type="Proteomes" id="UP000566819"/>
    </source>
</evidence>
<gene>
    <name evidence="1" type="ORF">G7Y89_g10227</name>
</gene>
<name>A0A8H4VZ95_9HELO</name>